<name>A0A9W9P8X6_9EURO</name>
<feature type="compositionally biased region" description="Low complexity" evidence="1">
    <location>
        <begin position="1"/>
        <end position="16"/>
    </location>
</feature>
<feature type="region of interest" description="Disordered" evidence="1">
    <location>
        <begin position="461"/>
        <end position="481"/>
    </location>
</feature>
<feature type="region of interest" description="Disordered" evidence="1">
    <location>
        <begin position="1"/>
        <end position="27"/>
    </location>
</feature>
<feature type="compositionally biased region" description="Polar residues" evidence="1">
    <location>
        <begin position="278"/>
        <end position="287"/>
    </location>
</feature>
<organism evidence="2 3">
    <name type="scientific">Penicillium chermesinum</name>
    <dbReference type="NCBI Taxonomy" id="63820"/>
    <lineage>
        <taxon>Eukaryota</taxon>
        <taxon>Fungi</taxon>
        <taxon>Dikarya</taxon>
        <taxon>Ascomycota</taxon>
        <taxon>Pezizomycotina</taxon>
        <taxon>Eurotiomycetes</taxon>
        <taxon>Eurotiomycetidae</taxon>
        <taxon>Eurotiales</taxon>
        <taxon>Aspergillaceae</taxon>
        <taxon>Penicillium</taxon>
    </lineage>
</organism>
<feature type="compositionally biased region" description="Basic and acidic residues" evidence="1">
    <location>
        <begin position="17"/>
        <end position="27"/>
    </location>
</feature>
<dbReference type="InterPro" id="IPR021709">
    <property type="entry name" value="DUF3292"/>
</dbReference>
<comment type="caution">
    <text evidence="2">The sequence shown here is derived from an EMBL/GenBank/DDBJ whole genome shotgun (WGS) entry which is preliminary data.</text>
</comment>
<reference evidence="2" key="2">
    <citation type="journal article" date="2023" name="IMA Fungus">
        <title>Comparative genomic study of the Penicillium genus elucidates a diverse pangenome and 15 lateral gene transfer events.</title>
        <authorList>
            <person name="Petersen C."/>
            <person name="Sorensen T."/>
            <person name="Nielsen M.R."/>
            <person name="Sondergaard T.E."/>
            <person name="Sorensen J.L."/>
            <person name="Fitzpatrick D.A."/>
            <person name="Frisvad J.C."/>
            <person name="Nielsen K.L."/>
        </authorList>
    </citation>
    <scope>NUCLEOTIDE SEQUENCE</scope>
    <source>
        <strain evidence="2">IBT 19713</strain>
    </source>
</reference>
<dbReference type="Proteomes" id="UP001150941">
    <property type="component" value="Unassembled WGS sequence"/>
</dbReference>
<dbReference type="PANTHER" id="PTHR38694">
    <property type="entry name" value="CONSERVED EXPRESSED PROTEIN"/>
    <property type="match status" value="1"/>
</dbReference>
<accession>A0A9W9P8X6</accession>
<dbReference type="RefSeq" id="XP_058332906.1">
    <property type="nucleotide sequence ID" value="XM_058473903.1"/>
</dbReference>
<feature type="region of interest" description="Disordered" evidence="1">
    <location>
        <begin position="272"/>
        <end position="296"/>
    </location>
</feature>
<reference evidence="2" key="1">
    <citation type="submission" date="2022-11" db="EMBL/GenBank/DDBJ databases">
        <authorList>
            <person name="Petersen C."/>
        </authorList>
    </citation>
    <scope>NUCLEOTIDE SEQUENCE</scope>
    <source>
        <strain evidence="2">IBT 19713</strain>
    </source>
</reference>
<evidence type="ECO:0000256" key="1">
    <source>
        <dbReference type="SAM" id="MobiDB-lite"/>
    </source>
</evidence>
<feature type="region of interest" description="Disordered" evidence="1">
    <location>
        <begin position="424"/>
        <end position="446"/>
    </location>
</feature>
<dbReference type="OrthoDB" id="1708389at2759"/>
<dbReference type="GeneID" id="83201206"/>
<sequence length="657" mass="71981">MENTPPSSKPPSSSTKTEAKMETESHRLSKEYHDCLLAAKKPDDPTTIADLGWHRPPAEFEEPIVAGLSNDDLWMLIRRFDRQIYNVRALPEAPPQDLDLIRAAEEEFSPDKLRSTLERFYMTVVISLANFVKHCARLRSWKEPQRTGLFCAVYCIAWLRDGLIPTFFALLLALILSPACRKALFPPAPIALVDKSTGGVQKPKAGVLGSHDSITGAPENFKGEAVENEASNLVAGVASVAVGSAIGKDEQAKPDDDTLEEKVPDPTAIVDRGADAQNAANGESPTDSADKTRQPMKKSVMETANWLMNIINDISDTHEKFGNALSGTPPFSQQLARLRLASVVFPLWLVSMFTPSYVMIKISGLLTGFIIFGDPVVVRGIAYLNRYYPNWPELLQLGNTLLKGIPTNAQLTLTLLRIGEANLSPLPPPPAAGENPPSRPASLHKEELSLGASHSEIEEAALKKDKHPATPPEPSNTHKKTWTSSIIAIFRGTTAGGIESKRAFDRVRAVAGSSRAANRTGVLRTKGKMDPHVGPVEFEGRYKGKRGVAVIDTSKEPPVLYFTTDKKEDNLQVESRKSSSVLFTIPVTEIQALKKQGGMGWKGKLVVGWAMGSKEVVDGLLIEGKDPKHRYQLTAMGTRDQLFNRLIAMDGQMWERC</sequence>
<evidence type="ECO:0000313" key="3">
    <source>
        <dbReference type="Proteomes" id="UP001150941"/>
    </source>
</evidence>
<dbReference type="Pfam" id="PF11696">
    <property type="entry name" value="DUF3292"/>
    <property type="match status" value="1"/>
</dbReference>
<dbReference type="AlphaFoldDB" id="A0A9W9P8X6"/>
<keyword evidence="3" id="KW-1185">Reference proteome</keyword>
<dbReference type="EMBL" id="JAPQKS010000003">
    <property type="protein sequence ID" value="KAJ5239987.1"/>
    <property type="molecule type" value="Genomic_DNA"/>
</dbReference>
<proteinExistence type="predicted"/>
<dbReference type="PANTHER" id="PTHR38694:SF1">
    <property type="entry name" value="PEROXIN DOMAIN-CONTAINING PROTEIN"/>
    <property type="match status" value="1"/>
</dbReference>
<gene>
    <name evidence="2" type="ORF">N7468_004606</name>
</gene>
<evidence type="ECO:0000313" key="2">
    <source>
        <dbReference type="EMBL" id="KAJ5239987.1"/>
    </source>
</evidence>
<protein>
    <submittedName>
        <fullName evidence="2">Uncharacterized protein</fullName>
    </submittedName>
</protein>